<dbReference type="RefSeq" id="WP_273925892.1">
    <property type="nucleotide sequence ID" value="NZ_JAQSIO010000002.1"/>
</dbReference>
<feature type="compositionally biased region" description="Basic and acidic residues" evidence="1">
    <location>
        <begin position="78"/>
        <end position="91"/>
    </location>
</feature>
<proteinExistence type="predicted"/>
<sequence>MNEPTTLKANEPMLDQPSAGFRAHVLLWSQSQCALHIEPVSEMLSSNRRAYAENRTMDYVPIFFGTDEKCHEIGRALRGTMSDRQHGKDKPVGMADLGLEG</sequence>
<accession>A0ABT5MD15</accession>
<comment type="caution">
    <text evidence="2">The sequence shown here is derived from an EMBL/GenBank/DDBJ whole genome shotgun (WGS) entry which is preliminary data.</text>
</comment>
<keyword evidence="3" id="KW-1185">Reference proteome</keyword>
<evidence type="ECO:0000256" key="1">
    <source>
        <dbReference type="SAM" id="MobiDB-lite"/>
    </source>
</evidence>
<name>A0ABT5MD15_9BURK</name>
<organism evidence="2 3">
    <name type="scientific">Curvibacter microcysteis</name>
    <dbReference type="NCBI Taxonomy" id="3026419"/>
    <lineage>
        <taxon>Bacteria</taxon>
        <taxon>Pseudomonadati</taxon>
        <taxon>Pseudomonadota</taxon>
        <taxon>Betaproteobacteria</taxon>
        <taxon>Burkholderiales</taxon>
        <taxon>Comamonadaceae</taxon>
        <taxon>Curvibacter</taxon>
    </lineage>
</organism>
<gene>
    <name evidence="2" type="ORF">PSQ39_06470</name>
</gene>
<dbReference type="Proteomes" id="UP001528672">
    <property type="component" value="Unassembled WGS sequence"/>
</dbReference>
<evidence type="ECO:0000313" key="3">
    <source>
        <dbReference type="Proteomes" id="UP001528672"/>
    </source>
</evidence>
<reference evidence="2 3" key="1">
    <citation type="submission" date="2023-02" db="EMBL/GenBank/DDBJ databases">
        <title>Bacterial whole genome sequence for Curvibacter sp. HBC28.</title>
        <authorList>
            <person name="Le V."/>
            <person name="Ko S.-R."/>
            <person name="Ahn C.-Y."/>
            <person name="Oh H.-M."/>
        </authorList>
    </citation>
    <scope>NUCLEOTIDE SEQUENCE [LARGE SCALE GENOMIC DNA]</scope>
    <source>
        <strain evidence="2 3">HBC28</strain>
    </source>
</reference>
<evidence type="ECO:0000313" key="2">
    <source>
        <dbReference type="EMBL" id="MDD0814270.1"/>
    </source>
</evidence>
<dbReference type="EMBL" id="JAQSIO010000002">
    <property type="protein sequence ID" value="MDD0814270.1"/>
    <property type="molecule type" value="Genomic_DNA"/>
</dbReference>
<protein>
    <submittedName>
        <fullName evidence="2">Uncharacterized protein</fullName>
    </submittedName>
</protein>
<feature type="region of interest" description="Disordered" evidence="1">
    <location>
        <begin position="78"/>
        <end position="101"/>
    </location>
</feature>